<feature type="transmembrane region" description="Helical" evidence="1">
    <location>
        <begin position="118"/>
        <end position="138"/>
    </location>
</feature>
<protein>
    <recommendedName>
        <fullName evidence="4">Membrane protein 6-pyruvoyl-tetrahydropterin synthase-related domain-containing protein</fullName>
    </recommendedName>
</protein>
<evidence type="ECO:0000313" key="3">
    <source>
        <dbReference type="Proteomes" id="UP000220922"/>
    </source>
</evidence>
<feature type="transmembrane region" description="Helical" evidence="1">
    <location>
        <begin position="319"/>
        <end position="337"/>
    </location>
</feature>
<keyword evidence="1" id="KW-1133">Transmembrane helix</keyword>
<feature type="transmembrane region" description="Helical" evidence="1">
    <location>
        <begin position="696"/>
        <end position="717"/>
    </location>
</feature>
<dbReference type="EMBL" id="LYXE01000200">
    <property type="protein sequence ID" value="PDV96470.1"/>
    <property type="molecule type" value="Genomic_DNA"/>
</dbReference>
<feature type="transmembrane region" description="Helical" evidence="1">
    <location>
        <begin position="191"/>
        <end position="211"/>
    </location>
</feature>
<name>A0A2H3L2N2_9CHLR</name>
<evidence type="ECO:0008006" key="4">
    <source>
        <dbReference type="Google" id="ProtNLM"/>
    </source>
</evidence>
<feature type="transmembrane region" description="Helical" evidence="1">
    <location>
        <begin position="285"/>
        <end position="312"/>
    </location>
</feature>
<reference evidence="2 3" key="1">
    <citation type="submission" date="2016-05" db="EMBL/GenBank/DDBJ databases">
        <authorList>
            <person name="Lavstsen T."/>
            <person name="Jespersen J.S."/>
        </authorList>
    </citation>
    <scope>NUCLEOTIDE SEQUENCE [LARGE SCALE GENOMIC DNA]</scope>
    <source>
        <strain evidence="2 3">B7-9</strain>
    </source>
</reference>
<dbReference type="Proteomes" id="UP000220922">
    <property type="component" value="Unassembled WGS sequence"/>
</dbReference>
<feature type="transmembrane region" description="Helical" evidence="1">
    <location>
        <begin position="245"/>
        <end position="265"/>
    </location>
</feature>
<dbReference type="AlphaFoldDB" id="A0A2H3L2N2"/>
<organism evidence="2 3">
    <name type="scientific">Candidatus Chloroploca asiatica</name>
    <dbReference type="NCBI Taxonomy" id="1506545"/>
    <lineage>
        <taxon>Bacteria</taxon>
        <taxon>Bacillati</taxon>
        <taxon>Chloroflexota</taxon>
        <taxon>Chloroflexia</taxon>
        <taxon>Chloroflexales</taxon>
        <taxon>Chloroflexineae</taxon>
        <taxon>Oscillochloridaceae</taxon>
        <taxon>Candidatus Chloroploca</taxon>
    </lineage>
</organism>
<feature type="transmembrane region" description="Helical" evidence="1">
    <location>
        <begin position="357"/>
        <end position="376"/>
    </location>
</feature>
<dbReference type="RefSeq" id="WP_097655508.1">
    <property type="nucleotide sequence ID" value="NZ_LYXE01000200.1"/>
</dbReference>
<feature type="transmembrane region" description="Helical" evidence="1">
    <location>
        <begin position="77"/>
        <end position="106"/>
    </location>
</feature>
<sequence>MRSLLNNYNPYLFLALAIAFVYHGALLLSGTYTHTYDAFVHIFFADHYARAWFDHWEPRWYTGFPMTSYPPGSQQSIALLSSFVGLKTGFVIVALFAVLNVTLGIYRFSRIWVSEEAAGYAALILVFASCIAETVHVFGQLPTMFSLGFLLNALPFVQRWLDEGKIRWLLTAWLLNAATTAGHHVTTLFGAVFFVAPVIGLSLVTAFRTPLPDEPLAHPGRVTWANLRPLVVRRVRRVLPATMRAAVYGPGLIIALVFVVLPYWLWSRADPITQVSIPHASRDSFIVNTSAGLVFWLIPYGLSLIALPYVFYKGMTTRAWPMTLSLAALVFLGTGGTTPFPRMLLGGAFDVLTLDRFTFWATITMMPLLGEFVVSLRHRGLAKYLREQFGTITWRLLQVSLIITYLSLSAFVANLTQFRRFQPDPIDFQPIVTFLEKDEHWRWRYLTLGFGDQMAWLSAQTTASTVDGNYHSARRLPELTTTPVERLEGSKYSGVPGIGSLQQFLAVPDKYNLKFVFSNDQFYDPLLFFSGWHRLQRLENGIMVWEREDIPPLPEVLPRKEIPLYQRAMWGIIPLTAIIAALIAFSSPIWLPYLRWLLNLNEEGGLHTPLHLRSRLWGIITWPFRRLLLPLLGAVWSRVDLVGRAQRIWAWLDGYLRSWSALPATDDSPAVPWQVWLDWGQRLPHLRPATPTAHHVRLALLMLIAVTSVATAGTLYVRQARTPVAVVEHYYDDLDFRRFSSAYARLDPLTRPAYDQYLLDLSVTGGMVASYGKLNSVYVQVVAADPERVSVIAETDWVTSLTTYPTRQHLTLVLRDGRWYILLDPVDTTVPPEPFFRRGEIGWVATSRRRIVDKPTAFADILDRPEIQILSARLVRYEGRYMVVGELINSDSDPADVTVTALLRDPDGVELTRYNAQQVMMHKLFPKEMTPFRVDFEGVAGAVLSDTVDLQTFKPDAFTPPLLTRPLGSFAVFAKAVVTRHDLSRNLSVQNLAIVQTDDGSYHLRGQLFNTGTVEATIPHVLLTYYDDQNQVAWVDHVYIRDTVRPQRTQPIDIVLAGYGDVEVISEQSGLFGTNLVPEVSLDAPWRERLPLPEATGFASLRVSVHAFEGGGL</sequence>
<accession>A0A2H3L2N2</accession>
<keyword evidence="3" id="KW-1185">Reference proteome</keyword>
<feature type="transmembrane region" description="Helical" evidence="1">
    <location>
        <begin position="12"/>
        <end position="32"/>
    </location>
</feature>
<proteinExistence type="predicted"/>
<gene>
    <name evidence="2" type="ORF">A9Q02_07185</name>
</gene>
<evidence type="ECO:0000256" key="1">
    <source>
        <dbReference type="SAM" id="Phobius"/>
    </source>
</evidence>
<dbReference type="OrthoDB" id="54576at2"/>
<evidence type="ECO:0000313" key="2">
    <source>
        <dbReference type="EMBL" id="PDV96470.1"/>
    </source>
</evidence>
<comment type="caution">
    <text evidence="2">The sequence shown here is derived from an EMBL/GenBank/DDBJ whole genome shotgun (WGS) entry which is preliminary data.</text>
</comment>
<feature type="transmembrane region" description="Helical" evidence="1">
    <location>
        <begin position="568"/>
        <end position="591"/>
    </location>
</feature>
<keyword evidence="1" id="KW-0812">Transmembrane</keyword>
<keyword evidence="1" id="KW-0472">Membrane</keyword>